<dbReference type="AlphaFoldDB" id="A0A1A7NR48"/>
<comment type="function">
    <text evidence="6">Exonuclease involved in the 3' processing of various precursor tRNAs. Initiates hydrolysis at the 3'-terminus of an RNA molecule and releases 5'-mononucleotides.</text>
</comment>
<dbReference type="PATRIC" id="fig|505345.7.peg.838"/>
<dbReference type="NCBIfam" id="TIGR01388">
    <property type="entry name" value="rnd"/>
    <property type="match status" value="1"/>
</dbReference>
<proteinExistence type="inferred from homology"/>
<dbReference type="PANTHER" id="PTHR47649">
    <property type="entry name" value="RIBONUCLEASE D"/>
    <property type="match status" value="1"/>
</dbReference>
<comment type="cofactor">
    <cofactor evidence="6">
        <name>a divalent metal cation</name>
        <dbReference type="ChEBI" id="CHEBI:60240"/>
    </cofactor>
</comment>
<keyword evidence="9" id="KW-1185">Reference proteome</keyword>
<dbReference type="InterPro" id="IPR051086">
    <property type="entry name" value="RNase_D-like"/>
</dbReference>
<dbReference type="HAMAP" id="MF_01899">
    <property type="entry name" value="RNase_D"/>
    <property type="match status" value="1"/>
</dbReference>
<evidence type="ECO:0000256" key="4">
    <source>
        <dbReference type="ARBA" id="ARBA00022801"/>
    </source>
</evidence>
<keyword evidence="4 6" id="KW-0378">Hydrolase</keyword>
<organism evidence="8 9">
    <name type="scientific">Gallibacterium genomosp. 3</name>
    <dbReference type="NCBI Taxonomy" id="505345"/>
    <lineage>
        <taxon>Bacteria</taxon>
        <taxon>Pseudomonadati</taxon>
        <taxon>Pseudomonadota</taxon>
        <taxon>Gammaproteobacteria</taxon>
        <taxon>Pasteurellales</taxon>
        <taxon>Pasteurellaceae</taxon>
        <taxon>Gallibacterium</taxon>
    </lineage>
</organism>
<dbReference type="InterPro" id="IPR010997">
    <property type="entry name" value="HRDC-like_sf"/>
</dbReference>
<dbReference type="GO" id="GO:0005737">
    <property type="term" value="C:cytoplasm"/>
    <property type="evidence" value="ECO:0007669"/>
    <property type="project" value="UniProtKB-SubCell"/>
</dbReference>
<dbReference type="PANTHER" id="PTHR47649:SF1">
    <property type="entry name" value="RIBONUCLEASE D"/>
    <property type="match status" value="1"/>
</dbReference>
<dbReference type="GO" id="GO:0008408">
    <property type="term" value="F:3'-5' exonuclease activity"/>
    <property type="evidence" value="ECO:0007669"/>
    <property type="project" value="InterPro"/>
</dbReference>
<dbReference type="SUPFAM" id="SSF53098">
    <property type="entry name" value="Ribonuclease H-like"/>
    <property type="match status" value="1"/>
</dbReference>
<comment type="caution">
    <text evidence="8">The sequence shown here is derived from an EMBL/GenBank/DDBJ whole genome shotgun (WGS) entry which is preliminary data.</text>
</comment>
<evidence type="ECO:0000256" key="6">
    <source>
        <dbReference type="HAMAP-Rule" id="MF_01899"/>
    </source>
</evidence>
<dbReference type="OrthoDB" id="9800549at2"/>
<evidence type="ECO:0000256" key="3">
    <source>
        <dbReference type="ARBA" id="ARBA00022722"/>
    </source>
</evidence>
<evidence type="ECO:0000256" key="2">
    <source>
        <dbReference type="ARBA" id="ARBA00022694"/>
    </source>
</evidence>
<gene>
    <name evidence="6" type="primary">rnd</name>
    <name evidence="8" type="ORF">QV01_04185</name>
</gene>
<reference evidence="8 9" key="1">
    <citation type="submission" date="2014-11" db="EMBL/GenBank/DDBJ databases">
        <title>Pan-genome of Gallibacterium spp.</title>
        <authorList>
            <person name="Kudirkiene E."/>
            <person name="Bojesen A.M."/>
        </authorList>
    </citation>
    <scope>NUCLEOTIDE SEQUENCE [LARGE SCALE GENOMIC DNA]</scope>
    <source>
        <strain evidence="8 9">F151</strain>
    </source>
</reference>
<dbReference type="Pfam" id="PF01612">
    <property type="entry name" value="DNA_pol_A_exo1"/>
    <property type="match status" value="1"/>
</dbReference>
<comment type="subcellular location">
    <subcellularLocation>
        <location evidence="6">Cytoplasm</location>
    </subcellularLocation>
</comment>
<dbReference type="Pfam" id="PF00570">
    <property type="entry name" value="HRDC"/>
    <property type="match status" value="1"/>
</dbReference>
<dbReference type="SMART" id="SM00474">
    <property type="entry name" value="35EXOc"/>
    <property type="match status" value="1"/>
</dbReference>
<dbReference type="CDD" id="cd06142">
    <property type="entry name" value="RNaseD_exo"/>
    <property type="match status" value="1"/>
</dbReference>
<dbReference type="SUPFAM" id="SSF47819">
    <property type="entry name" value="HRDC-like"/>
    <property type="match status" value="2"/>
</dbReference>
<dbReference type="Pfam" id="PF21293">
    <property type="entry name" value="RNAseD_HRDC_C"/>
    <property type="match status" value="1"/>
</dbReference>
<comment type="similarity">
    <text evidence="6">Belongs to the RNase D family.</text>
</comment>
<evidence type="ECO:0000259" key="7">
    <source>
        <dbReference type="PROSITE" id="PS50967"/>
    </source>
</evidence>
<dbReference type="InterPro" id="IPR002121">
    <property type="entry name" value="HRDC_dom"/>
</dbReference>
<dbReference type="GO" id="GO:0000166">
    <property type="term" value="F:nucleotide binding"/>
    <property type="evidence" value="ECO:0007669"/>
    <property type="project" value="InterPro"/>
</dbReference>
<feature type="domain" description="HRDC" evidence="7">
    <location>
        <begin position="219"/>
        <end position="298"/>
    </location>
</feature>
<keyword evidence="2 6" id="KW-0819">tRNA processing</keyword>
<dbReference type="GO" id="GO:0042780">
    <property type="term" value="P:tRNA 3'-end processing"/>
    <property type="evidence" value="ECO:0007669"/>
    <property type="project" value="UniProtKB-UniRule"/>
</dbReference>
<dbReference type="PROSITE" id="PS50967">
    <property type="entry name" value="HRDC"/>
    <property type="match status" value="1"/>
</dbReference>
<evidence type="ECO:0000313" key="8">
    <source>
        <dbReference type="EMBL" id="OBW92687.1"/>
    </source>
</evidence>
<dbReference type="EC" id="3.1.13.5" evidence="6"/>
<dbReference type="InterPro" id="IPR048579">
    <property type="entry name" value="RNAseD_HRDC_C"/>
</dbReference>
<evidence type="ECO:0000256" key="1">
    <source>
        <dbReference type="ARBA" id="ARBA00022490"/>
    </source>
</evidence>
<protein>
    <recommendedName>
        <fullName evidence="6">Ribonuclease D</fullName>
        <shortName evidence="6">RNase D</shortName>
        <ecNumber evidence="6">3.1.13.5</ecNumber>
    </recommendedName>
</protein>
<dbReference type="Gene3D" id="1.10.150.80">
    <property type="entry name" value="HRDC domain"/>
    <property type="match status" value="2"/>
</dbReference>
<dbReference type="InterPro" id="IPR006292">
    <property type="entry name" value="RNase_D"/>
</dbReference>
<keyword evidence="5 6" id="KW-0269">Exonuclease</keyword>
<dbReference type="Proteomes" id="UP000243558">
    <property type="component" value="Unassembled WGS sequence"/>
</dbReference>
<dbReference type="InterPro" id="IPR036397">
    <property type="entry name" value="RNaseH_sf"/>
</dbReference>
<comment type="catalytic activity">
    <reaction evidence="6">
        <text>Exonucleolytic cleavage that removes extra residues from the 3'-terminus of tRNA to produce 5'-mononucleotides.</text>
        <dbReference type="EC" id="3.1.13.5"/>
    </reaction>
</comment>
<dbReference type="EMBL" id="JTJM01000016">
    <property type="protein sequence ID" value="OBW92687.1"/>
    <property type="molecule type" value="Genomic_DNA"/>
</dbReference>
<name>A0A1A7NR48_9PAST</name>
<dbReference type="RefSeq" id="WP_065239071.1">
    <property type="nucleotide sequence ID" value="NZ_JTJM01000016.1"/>
</dbReference>
<evidence type="ECO:0000313" key="9">
    <source>
        <dbReference type="Proteomes" id="UP000243558"/>
    </source>
</evidence>
<dbReference type="InterPro" id="IPR002562">
    <property type="entry name" value="3'-5'_exonuclease_dom"/>
</dbReference>
<dbReference type="InterPro" id="IPR044876">
    <property type="entry name" value="HRDC_dom_sf"/>
</dbReference>
<dbReference type="SMART" id="SM00341">
    <property type="entry name" value="HRDC"/>
    <property type="match status" value="1"/>
</dbReference>
<dbReference type="GO" id="GO:0033890">
    <property type="term" value="F:ribonuclease D activity"/>
    <property type="evidence" value="ECO:0007669"/>
    <property type="project" value="UniProtKB-UniRule"/>
</dbReference>
<sequence length="386" mass="44639">MQNLLTPNNIPYQIIKDNASLQQICQTAQQFPVVALDTEFERIRSYYAKLGLIQLYYGETVALIDPLTITEWQPFITLLADQNVLKVLHASGEDIEIFYQQFGQLPQPLIDTQIAANFLGFPLSAGFALLVEHYLKIELDKKMSRTDWLKRPLTDRQLQYAAADVYYLLPVYQQMAVAMKTSPWQEIIKQECQFVAEKRCKHISAENAYLDIGNAWRLNREQLNNLKFLAKWRLQEGIKRNLALSFIVSNEGLIQTAIHSPKHTSQLLELGLHPMEIKRHGKKLLLLIEQAKRVPASDYPALIENISERAGYKKAINVLQKNLKRLVKEQLPTQVIASKKLLHQLLKWYWSGEPQDRKPELLQSWRQPYGEQLLAALREVESLLEK</sequence>
<evidence type="ECO:0000256" key="5">
    <source>
        <dbReference type="ARBA" id="ARBA00022839"/>
    </source>
</evidence>
<dbReference type="GO" id="GO:0003676">
    <property type="term" value="F:nucleic acid binding"/>
    <property type="evidence" value="ECO:0007669"/>
    <property type="project" value="InterPro"/>
</dbReference>
<accession>A0A1A7NR48</accession>
<keyword evidence="3 6" id="KW-0540">Nuclease</keyword>
<dbReference type="InterPro" id="IPR012337">
    <property type="entry name" value="RNaseH-like_sf"/>
</dbReference>
<keyword evidence="1 6" id="KW-0963">Cytoplasm</keyword>
<dbReference type="Gene3D" id="3.30.420.10">
    <property type="entry name" value="Ribonuclease H-like superfamily/Ribonuclease H"/>
    <property type="match status" value="1"/>
</dbReference>